<dbReference type="SUPFAM" id="SSF52172">
    <property type="entry name" value="CheY-like"/>
    <property type="match status" value="1"/>
</dbReference>
<dbReference type="InterPro" id="IPR001789">
    <property type="entry name" value="Sig_transdc_resp-reg_receiver"/>
</dbReference>
<keyword evidence="7" id="KW-0175">Coiled coil</keyword>
<dbReference type="Pfam" id="PF00512">
    <property type="entry name" value="HisKA"/>
    <property type="match status" value="1"/>
</dbReference>
<proteinExistence type="predicted"/>
<keyword evidence="5 11" id="KW-0418">Kinase</keyword>
<dbReference type="SMART" id="SM00448">
    <property type="entry name" value="REC"/>
    <property type="match status" value="1"/>
</dbReference>
<evidence type="ECO:0000259" key="10">
    <source>
        <dbReference type="PROSITE" id="PS50110"/>
    </source>
</evidence>
<dbReference type="GO" id="GO:0000155">
    <property type="term" value="F:phosphorelay sensor kinase activity"/>
    <property type="evidence" value="ECO:0007669"/>
    <property type="project" value="InterPro"/>
</dbReference>
<evidence type="ECO:0000256" key="5">
    <source>
        <dbReference type="ARBA" id="ARBA00022777"/>
    </source>
</evidence>
<keyword evidence="3 6" id="KW-0597">Phosphoprotein</keyword>
<dbReference type="PANTHER" id="PTHR43047">
    <property type="entry name" value="TWO-COMPONENT HISTIDINE PROTEIN KINASE"/>
    <property type="match status" value="1"/>
</dbReference>
<organism evidence="11 12">
    <name type="scientific">Aquabacterium soli</name>
    <dbReference type="NCBI Taxonomy" id="2493092"/>
    <lineage>
        <taxon>Bacteria</taxon>
        <taxon>Pseudomonadati</taxon>
        <taxon>Pseudomonadota</taxon>
        <taxon>Betaproteobacteria</taxon>
        <taxon>Burkholderiales</taxon>
        <taxon>Aquabacterium</taxon>
    </lineage>
</organism>
<keyword evidence="8" id="KW-0472">Membrane</keyword>
<name>A0A3R8SCC6_9BURK</name>
<dbReference type="EC" id="2.7.13.3" evidence="2"/>
<dbReference type="SMART" id="SM00388">
    <property type="entry name" value="HisKA"/>
    <property type="match status" value="1"/>
</dbReference>
<dbReference type="CDD" id="cd00075">
    <property type="entry name" value="HATPase"/>
    <property type="match status" value="1"/>
</dbReference>
<dbReference type="InterPro" id="IPR005467">
    <property type="entry name" value="His_kinase_dom"/>
</dbReference>
<dbReference type="Gene3D" id="3.30.565.10">
    <property type="entry name" value="Histidine kinase-like ATPase, C-terminal domain"/>
    <property type="match status" value="1"/>
</dbReference>
<dbReference type="Proteomes" id="UP000269265">
    <property type="component" value="Unassembled WGS sequence"/>
</dbReference>
<dbReference type="InterPro" id="IPR036890">
    <property type="entry name" value="HATPase_C_sf"/>
</dbReference>
<keyword evidence="8" id="KW-1133">Transmembrane helix</keyword>
<keyword evidence="8" id="KW-0812">Transmembrane</keyword>
<dbReference type="PANTHER" id="PTHR43047:SF9">
    <property type="entry name" value="HISTIDINE KINASE"/>
    <property type="match status" value="1"/>
</dbReference>
<feature type="transmembrane region" description="Helical" evidence="8">
    <location>
        <begin position="171"/>
        <end position="192"/>
    </location>
</feature>
<dbReference type="InterPro" id="IPR003661">
    <property type="entry name" value="HisK_dim/P_dom"/>
</dbReference>
<comment type="caution">
    <text evidence="11">The sequence shown here is derived from an EMBL/GenBank/DDBJ whole genome shotgun (WGS) entry which is preliminary data.</text>
</comment>
<feature type="coiled-coil region" evidence="7">
    <location>
        <begin position="199"/>
        <end position="233"/>
    </location>
</feature>
<dbReference type="SMART" id="SM00387">
    <property type="entry name" value="HATPase_c"/>
    <property type="match status" value="1"/>
</dbReference>
<dbReference type="SUPFAM" id="SSF47384">
    <property type="entry name" value="Homodimeric domain of signal transducing histidine kinase"/>
    <property type="match status" value="1"/>
</dbReference>
<dbReference type="Gene3D" id="1.10.287.130">
    <property type="match status" value="1"/>
</dbReference>
<dbReference type="EMBL" id="RSED01000001">
    <property type="protein sequence ID" value="RRS06274.1"/>
    <property type="molecule type" value="Genomic_DNA"/>
</dbReference>
<dbReference type="RefSeq" id="WP_125241417.1">
    <property type="nucleotide sequence ID" value="NZ_RSED01000001.1"/>
</dbReference>
<dbReference type="PRINTS" id="PR00344">
    <property type="entry name" value="BCTRLSENSOR"/>
</dbReference>
<evidence type="ECO:0000313" key="11">
    <source>
        <dbReference type="EMBL" id="RRS06274.1"/>
    </source>
</evidence>
<comment type="catalytic activity">
    <reaction evidence="1">
        <text>ATP + protein L-histidine = ADP + protein N-phospho-L-histidine.</text>
        <dbReference type="EC" id="2.7.13.3"/>
    </reaction>
</comment>
<evidence type="ECO:0000256" key="6">
    <source>
        <dbReference type="PROSITE-ProRule" id="PRU00169"/>
    </source>
</evidence>
<feature type="domain" description="Response regulatory" evidence="10">
    <location>
        <begin position="488"/>
        <end position="605"/>
    </location>
</feature>
<dbReference type="InterPro" id="IPR011006">
    <property type="entry name" value="CheY-like_superfamily"/>
</dbReference>
<dbReference type="PROSITE" id="PS50109">
    <property type="entry name" value="HIS_KIN"/>
    <property type="match status" value="1"/>
</dbReference>
<dbReference type="Pfam" id="PF02518">
    <property type="entry name" value="HATPase_c"/>
    <property type="match status" value="1"/>
</dbReference>
<evidence type="ECO:0000256" key="8">
    <source>
        <dbReference type="SAM" id="Phobius"/>
    </source>
</evidence>
<feature type="transmembrane region" description="Helical" evidence="8">
    <location>
        <begin position="147"/>
        <end position="165"/>
    </location>
</feature>
<dbReference type="GO" id="GO:0005886">
    <property type="term" value="C:plasma membrane"/>
    <property type="evidence" value="ECO:0007669"/>
    <property type="project" value="TreeGrafter"/>
</dbReference>
<dbReference type="InterPro" id="IPR003594">
    <property type="entry name" value="HATPase_dom"/>
</dbReference>
<feature type="domain" description="Histidine kinase" evidence="9">
    <location>
        <begin position="240"/>
        <end position="459"/>
    </location>
</feature>
<evidence type="ECO:0000259" key="9">
    <source>
        <dbReference type="PROSITE" id="PS50109"/>
    </source>
</evidence>
<protein>
    <recommendedName>
        <fullName evidence="2">histidine kinase</fullName>
        <ecNumber evidence="2">2.7.13.3</ecNumber>
    </recommendedName>
</protein>
<evidence type="ECO:0000256" key="7">
    <source>
        <dbReference type="SAM" id="Coils"/>
    </source>
</evidence>
<dbReference type="InterPro" id="IPR036097">
    <property type="entry name" value="HisK_dim/P_sf"/>
</dbReference>
<dbReference type="PROSITE" id="PS50110">
    <property type="entry name" value="RESPONSE_REGULATORY"/>
    <property type="match status" value="1"/>
</dbReference>
<dbReference type="GO" id="GO:0009927">
    <property type="term" value="F:histidine phosphotransfer kinase activity"/>
    <property type="evidence" value="ECO:0007669"/>
    <property type="project" value="TreeGrafter"/>
</dbReference>
<dbReference type="Gene3D" id="3.40.50.2300">
    <property type="match status" value="1"/>
</dbReference>
<evidence type="ECO:0000256" key="4">
    <source>
        <dbReference type="ARBA" id="ARBA00022679"/>
    </source>
</evidence>
<dbReference type="SUPFAM" id="SSF55874">
    <property type="entry name" value="ATPase domain of HSP90 chaperone/DNA topoisomerase II/histidine kinase"/>
    <property type="match status" value="1"/>
</dbReference>
<dbReference type="AlphaFoldDB" id="A0A3R8SCC6"/>
<dbReference type="Pfam" id="PF00072">
    <property type="entry name" value="Response_reg"/>
    <property type="match status" value="1"/>
</dbReference>
<keyword evidence="4" id="KW-0808">Transferase</keyword>
<dbReference type="OrthoDB" id="9762826at2"/>
<feature type="transmembrane region" description="Helical" evidence="8">
    <location>
        <begin position="60"/>
        <end position="77"/>
    </location>
</feature>
<keyword evidence="12" id="KW-1185">Reference proteome</keyword>
<feature type="transmembrane region" description="Helical" evidence="8">
    <location>
        <begin position="29"/>
        <end position="48"/>
    </location>
</feature>
<gene>
    <name evidence="11" type="ORF">EIP75_01430</name>
</gene>
<evidence type="ECO:0000256" key="3">
    <source>
        <dbReference type="ARBA" id="ARBA00022553"/>
    </source>
</evidence>
<reference evidence="11 12" key="1">
    <citation type="submission" date="2018-12" db="EMBL/GenBank/DDBJ databases">
        <title>The whole draft genome of Aquabacterium sp. SJQ9.</title>
        <authorList>
            <person name="Sun L."/>
            <person name="Gao X."/>
            <person name="Chen W."/>
            <person name="Huang K."/>
        </authorList>
    </citation>
    <scope>NUCLEOTIDE SEQUENCE [LARGE SCALE GENOMIC DNA]</scope>
    <source>
        <strain evidence="11 12">SJQ9</strain>
    </source>
</reference>
<feature type="transmembrane region" description="Helical" evidence="8">
    <location>
        <begin position="122"/>
        <end position="140"/>
    </location>
</feature>
<sequence length="607" mass="66819">MKFLRLNLQGLSSTDRAIYLEQLRDHWRLDVWAIPGQFIALLALIPVVRRSGLSPWEWGPPIALLLATWAWGSLSIWRLRRVVLDAGNYPRWRAITLMREVTQATGWALLAAMLWGALPTQWHLLILTALIIFGYTAMFFSTHDSGVATAANLPILLIVLTRLLLDPAEGTATIALILTLSMVTCLGVGRLIEVRLLDAERLRIRNEQLVAELADEVDKVRQAKEAAEQANRHKSEFIATASHDVRQPLHSLTLLSGLLLTRLQEPESRGLAGKISAAVDGLRGIFEQLFDIARVDSHKLVHQPQPFMLAPLLGQMNDEFELLCQDKGLHWQACDPPCPGADLAVMADPLFMQRILRNLLENALRYTAPGGTVRLRAFARAGGVVVQVWDEGPGIAREDRARIFEDYVQLHNPARHLREGLGLGLGLVRRLIHAGGYRLTVRSRMGRGSVFSLRVPTAQATMLHGLERTEPSASSSATTSDEVHRARAVLLVEDDDEVRGTTATVLQAHGWTCFAGPTLAQAIDALARAETWPSALLTDLRLGTPDDGLDVARAARHEFGAELPVLLLTGDLDPSLDGRAQEAGVALRRKPLSPAELLQALETLASR</sequence>
<dbReference type="InterPro" id="IPR004358">
    <property type="entry name" value="Sig_transdc_His_kin-like_C"/>
</dbReference>
<accession>A0A3R8SCC6</accession>
<evidence type="ECO:0000313" key="12">
    <source>
        <dbReference type="Proteomes" id="UP000269265"/>
    </source>
</evidence>
<evidence type="ECO:0000256" key="1">
    <source>
        <dbReference type="ARBA" id="ARBA00000085"/>
    </source>
</evidence>
<feature type="modified residue" description="4-aspartylphosphate" evidence="6">
    <location>
        <position position="539"/>
    </location>
</feature>
<evidence type="ECO:0000256" key="2">
    <source>
        <dbReference type="ARBA" id="ARBA00012438"/>
    </source>
</evidence>